<dbReference type="AlphaFoldDB" id="A0A225WCJ4"/>
<evidence type="ECO:0000313" key="3">
    <source>
        <dbReference type="Proteomes" id="UP000198211"/>
    </source>
</evidence>
<keyword evidence="3" id="KW-1185">Reference proteome</keyword>
<dbReference type="InterPro" id="IPR025476">
    <property type="entry name" value="Helitron_helicase-like"/>
</dbReference>
<accession>A0A225WCJ4</accession>
<evidence type="ECO:0000313" key="2">
    <source>
        <dbReference type="EMBL" id="OWZ14707.1"/>
    </source>
</evidence>
<keyword evidence="2" id="KW-0378">Hydrolase</keyword>
<organism evidence="2 3">
    <name type="scientific">Phytophthora megakarya</name>
    <dbReference type="NCBI Taxonomy" id="4795"/>
    <lineage>
        <taxon>Eukaryota</taxon>
        <taxon>Sar</taxon>
        <taxon>Stramenopiles</taxon>
        <taxon>Oomycota</taxon>
        <taxon>Peronosporomycetes</taxon>
        <taxon>Peronosporales</taxon>
        <taxon>Peronosporaceae</taxon>
        <taxon>Phytophthora</taxon>
    </lineage>
</organism>
<dbReference type="Proteomes" id="UP000198211">
    <property type="component" value="Unassembled WGS sequence"/>
</dbReference>
<dbReference type="Pfam" id="PF14214">
    <property type="entry name" value="Helitron_like_N"/>
    <property type="match status" value="1"/>
</dbReference>
<sequence>MLQGQRSPDRPDVYVVTRAFKLKLNVMKDDIVKNKIFGKVRALTYVIEFQKRGLPHAHMTVKLTEESSPKRPENYDKVLASRPELYPQLYETISKNMMDGPYGLLNPKAPGTLKISDQTQHLTIVVTLDIEGVIKG</sequence>
<name>A0A225WCJ4_9STRA</name>
<dbReference type="OrthoDB" id="1728974at2759"/>
<proteinExistence type="predicted"/>
<evidence type="ECO:0000259" key="1">
    <source>
        <dbReference type="Pfam" id="PF14214"/>
    </source>
</evidence>
<comment type="caution">
    <text evidence="2">The sequence shown here is derived from an EMBL/GenBank/DDBJ whole genome shotgun (WGS) entry which is preliminary data.</text>
</comment>
<keyword evidence="2" id="KW-0067">ATP-binding</keyword>
<dbReference type="EMBL" id="NBNE01001280">
    <property type="protein sequence ID" value="OWZ14707.1"/>
    <property type="molecule type" value="Genomic_DNA"/>
</dbReference>
<gene>
    <name evidence="2" type="ORF">PHMEG_00011778</name>
</gene>
<keyword evidence="2" id="KW-0547">Nucleotide-binding</keyword>
<protein>
    <submittedName>
        <fullName evidence="2">Helitron helicase</fullName>
    </submittedName>
</protein>
<dbReference type="STRING" id="4795.A0A225WCJ4"/>
<keyword evidence="2" id="KW-0347">Helicase</keyword>
<feature type="domain" description="Helitron helicase-like" evidence="1">
    <location>
        <begin position="5"/>
        <end position="59"/>
    </location>
</feature>
<reference evidence="3" key="1">
    <citation type="submission" date="2017-03" db="EMBL/GenBank/DDBJ databases">
        <title>Phytopthora megakarya and P. palmivora, two closely related causual agents of cacao black pod achieved similar genome size and gene model numbers by different mechanisms.</title>
        <authorList>
            <person name="Ali S."/>
            <person name="Shao J."/>
            <person name="Larry D.J."/>
            <person name="Kronmiller B."/>
            <person name="Shen D."/>
            <person name="Strem M.D."/>
            <person name="Melnick R.L."/>
            <person name="Guiltinan M.J."/>
            <person name="Tyler B.M."/>
            <person name="Meinhardt L.W."/>
            <person name="Bailey B.A."/>
        </authorList>
    </citation>
    <scope>NUCLEOTIDE SEQUENCE [LARGE SCALE GENOMIC DNA]</scope>
    <source>
        <strain evidence="3">zdho120</strain>
    </source>
</reference>
<dbReference type="GO" id="GO:0004386">
    <property type="term" value="F:helicase activity"/>
    <property type="evidence" value="ECO:0007669"/>
    <property type="project" value="UniProtKB-KW"/>
</dbReference>